<evidence type="ECO:0000313" key="1">
    <source>
        <dbReference type="EMBL" id="CUS02244.2"/>
    </source>
</evidence>
<proteinExistence type="predicted"/>
<gene>
    <name evidence="1" type="ORF">CFX0092_A0363</name>
</gene>
<name>A0A160SYT2_9CHLR</name>
<dbReference type="Gene3D" id="3.40.390.10">
    <property type="entry name" value="Collagenase (Catalytic Domain)"/>
    <property type="match status" value="1"/>
</dbReference>
<dbReference type="InterPro" id="IPR019026">
    <property type="entry name" value="Peptidase_M64_IgA"/>
</dbReference>
<reference evidence="1" key="1">
    <citation type="submission" date="2016-01" db="EMBL/GenBank/DDBJ databases">
        <authorList>
            <person name="Mcilroy J.S."/>
            <person name="Karst M S."/>
            <person name="Albertsen M."/>
        </authorList>
    </citation>
    <scope>NUCLEOTIDE SEQUENCE</scope>
    <source>
        <strain evidence="1">Cfx-K</strain>
    </source>
</reference>
<dbReference type="RefSeq" id="WP_157912826.1">
    <property type="nucleotide sequence ID" value="NZ_LN890655.1"/>
</dbReference>
<protein>
    <recommendedName>
        <fullName evidence="3">IgA Peptidase M64</fullName>
    </recommendedName>
</protein>
<keyword evidence="2" id="KW-1185">Reference proteome</keyword>
<dbReference type="KEGG" id="pbf:CFX0092_A0363"/>
<evidence type="ECO:0008006" key="3">
    <source>
        <dbReference type="Google" id="ProtNLM"/>
    </source>
</evidence>
<dbReference type="Proteomes" id="UP000215027">
    <property type="component" value="Chromosome I"/>
</dbReference>
<evidence type="ECO:0000313" key="2">
    <source>
        <dbReference type="Proteomes" id="UP000215027"/>
    </source>
</evidence>
<dbReference type="AlphaFoldDB" id="A0A160SYT2"/>
<dbReference type="InterPro" id="IPR024079">
    <property type="entry name" value="MetalloPept_cat_dom_sf"/>
</dbReference>
<accession>A0A160SYT2</accession>
<dbReference type="OrthoDB" id="127762at2"/>
<dbReference type="Pfam" id="PF09471">
    <property type="entry name" value="Peptidase_M64"/>
    <property type="match status" value="2"/>
</dbReference>
<dbReference type="GO" id="GO:0008237">
    <property type="term" value="F:metallopeptidase activity"/>
    <property type="evidence" value="ECO:0007669"/>
    <property type="project" value="InterPro"/>
</dbReference>
<organism evidence="1 2">
    <name type="scientific">Candidatus Promineifilum breve</name>
    <dbReference type="NCBI Taxonomy" id="1806508"/>
    <lineage>
        <taxon>Bacteria</taxon>
        <taxon>Bacillati</taxon>
        <taxon>Chloroflexota</taxon>
        <taxon>Ardenticatenia</taxon>
        <taxon>Candidatus Promineifilales</taxon>
        <taxon>Candidatus Promineifilaceae</taxon>
        <taxon>Candidatus Promineifilum</taxon>
    </lineage>
</organism>
<dbReference type="EMBL" id="LN890655">
    <property type="protein sequence ID" value="CUS02244.2"/>
    <property type="molecule type" value="Genomic_DNA"/>
</dbReference>
<sequence length="414" mass="44076">MGTSDGKVIGAVKIVDNGDPAERFNLVLVAEGYRQSELSTFASDANHFVSGLFNTAPFDDHRCAINVWRLDVASDESGADDPAGGTCNGTGAMPRTYFDARFCSGGIPRALVCDAGLVLTTVAAHVPQFHSAQVIVNSSKYGGTGGAVGVSSTAIVNGSDLPVDWREIVIHEMGHSIFGLADEYFYYAGCDSGETGQNNYFGGEPSQVNVTKSPTAAGKWDDLINIATLPTWSNPNCNICPAEPGEPGGPSDNTIVVGTFEGARYHHCGLYRPQADCKMRKLHEPFCKVCRRVIDEFLQPFDPPFCVDDLVIDISKWAAIATILFGVIQDGGGVIIVGGRPIPIDPWGPLRHSLWAALANPRQAQPATRDVLVGMALQQIATLVSEGELGMEIETLAAKLVETAAAKLPQATIR</sequence>